<protein>
    <submittedName>
        <fullName evidence="2">Uncharacterized protein</fullName>
    </submittedName>
</protein>
<gene>
    <name evidence="2" type="ORF">K458DRAFT_404778</name>
</gene>
<accession>A0A6G1J011</accession>
<proteinExistence type="predicted"/>
<dbReference type="AlphaFoldDB" id="A0A6G1J011"/>
<keyword evidence="3" id="KW-1185">Reference proteome</keyword>
<evidence type="ECO:0000256" key="1">
    <source>
        <dbReference type="SAM" id="MobiDB-lite"/>
    </source>
</evidence>
<feature type="region of interest" description="Disordered" evidence="1">
    <location>
        <begin position="158"/>
        <end position="178"/>
    </location>
</feature>
<feature type="region of interest" description="Disordered" evidence="1">
    <location>
        <begin position="1"/>
        <end position="68"/>
    </location>
</feature>
<evidence type="ECO:0000313" key="3">
    <source>
        <dbReference type="Proteomes" id="UP000799291"/>
    </source>
</evidence>
<organism evidence="2 3">
    <name type="scientific">Lentithecium fluviatile CBS 122367</name>
    <dbReference type="NCBI Taxonomy" id="1168545"/>
    <lineage>
        <taxon>Eukaryota</taxon>
        <taxon>Fungi</taxon>
        <taxon>Dikarya</taxon>
        <taxon>Ascomycota</taxon>
        <taxon>Pezizomycotina</taxon>
        <taxon>Dothideomycetes</taxon>
        <taxon>Pleosporomycetidae</taxon>
        <taxon>Pleosporales</taxon>
        <taxon>Massarineae</taxon>
        <taxon>Lentitheciaceae</taxon>
        <taxon>Lentithecium</taxon>
    </lineage>
</organism>
<name>A0A6G1J011_9PLEO</name>
<dbReference type="EMBL" id="MU005583">
    <property type="protein sequence ID" value="KAF2683856.1"/>
    <property type="molecule type" value="Genomic_DNA"/>
</dbReference>
<feature type="region of interest" description="Disordered" evidence="1">
    <location>
        <begin position="225"/>
        <end position="249"/>
    </location>
</feature>
<dbReference type="Proteomes" id="UP000799291">
    <property type="component" value="Unassembled WGS sequence"/>
</dbReference>
<reference evidence="2" key="1">
    <citation type="journal article" date="2020" name="Stud. Mycol.">
        <title>101 Dothideomycetes genomes: a test case for predicting lifestyles and emergence of pathogens.</title>
        <authorList>
            <person name="Haridas S."/>
            <person name="Albert R."/>
            <person name="Binder M."/>
            <person name="Bloem J."/>
            <person name="Labutti K."/>
            <person name="Salamov A."/>
            <person name="Andreopoulos B."/>
            <person name="Baker S."/>
            <person name="Barry K."/>
            <person name="Bills G."/>
            <person name="Bluhm B."/>
            <person name="Cannon C."/>
            <person name="Castanera R."/>
            <person name="Culley D."/>
            <person name="Daum C."/>
            <person name="Ezra D."/>
            <person name="Gonzalez J."/>
            <person name="Henrissat B."/>
            <person name="Kuo A."/>
            <person name="Liang C."/>
            <person name="Lipzen A."/>
            <person name="Lutzoni F."/>
            <person name="Magnuson J."/>
            <person name="Mondo S."/>
            <person name="Nolan M."/>
            <person name="Ohm R."/>
            <person name="Pangilinan J."/>
            <person name="Park H.-J."/>
            <person name="Ramirez L."/>
            <person name="Alfaro M."/>
            <person name="Sun H."/>
            <person name="Tritt A."/>
            <person name="Yoshinaga Y."/>
            <person name="Zwiers L.-H."/>
            <person name="Turgeon B."/>
            <person name="Goodwin S."/>
            <person name="Spatafora J."/>
            <person name="Crous P."/>
            <person name="Grigoriev I."/>
        </authorList>
    </citation>
    <scope>NUCLEOTIDE SEQUENCE</scope>
    <source>
        <strain evidence="2">CBS 122367</strain>
    </source>
</reference>
<sequence length="249" mass="27828">MPSQRSLRSPRIQRYRPHILPDNGSPVRMPEINDDAKLANAQLNQHGGQARSEGPSTGSIRHNQEPTRIQNRERPARRIVRLRICRDYLAGLHTPPAPVVPPPLLRHNPIHVQTQESGPARTIRDPSAQDVIAEVIADDQQQHILLPARPGNHHFPKPLAAPRQEPSLPQHGLPMTPPPLPPPPALGPHVRAVFQLALSLEPLDPDLLPMLRQTLDTELIQRQQYATNRNSHAGRRVQSGRLQRPGEGY</sequence>
<evidence type="ECO:0000313" key="2">
    <source>
        <dbReference type="EMBL" id="KAF2683856.1"/>
    </source>
</evidence>